<accession>A0A6C0BNG3</accession>
<name>A0A6C0BNG3_9ZZZZ</name>
<proteinExistence type="predicted"/>
<organism evidence="1">
    <name type="scientific">viral metagenome</name>
    <dbReference type="NCBI Taxonomy" id="1070528"/>
    <lineage>
        <taxon>unclassified sequences</taxon>
        <taxon>metagenomes</taxon>
        <taxon>organismal metagenomes</taxon>
    </lineage>
</organism>
<sequence length="35" mass="4159">MCKMNVMTIWDVRLLILPIYERGLYPSVTVRDSMN</sequence>
<dbReference type="AlphaFoldDB" id="A0A6C0BNG3"/>
<protein>
    <submittedName>
        <fullName evidence="1">Uncharacterized protein</fullName>
    </submittedName>
</protein>
<evidence type="ECO:0000313" key="1">
    <source>
        <dbReference type="EMBL" id="QHS92793.1"/>
    </source>
</evidence>
<reference evidence="1" key="1">
    <citation type="journal article" date="2020" name="Nature">
        <title>Giant virus diversity and host interactions through global metagenomics.</title>
        <authorList>
            <person name="Schulz F."/>
            <person name="Roux S."/>
            <person name="Paez-Espino D."/>
            <person name="Jungbluth S."/>
            <person name="Walsh D.A."/>
            <person name="Denef V.J."/>
            <person name="McMahon K.D."/>
            <person name="Konstantinidis K.T."/>
            <person name="Eloe-Fadrosh E.A."/>
            <person name="Kyrpides N.C."/>
            <person name="Woyke T."/>
        </authorList>
    </citation>
    <scope>NUCLEOTIDE SEQUENCE</scope>
    <source>
        <strain evidence="1">GVMAG-M-3300017651-5</strain>
    </source>
</reference>
<dbReference type="EMBL" id="MN739192">
    <property type="protein sequence ID" value="QHS92793.1"/>
    <property type="molecule type" value="Genomic_DNA"/>
</dbReference>